<reference evidence="1 2" key="1">
    <citation type="submission" date="2019-08" db="EMBL/GenBank/DDBJ databases">
        <title>In-depth cultivation of the pig gut microbiome towards novel bacterial diversity and tailored functional studies.</title>
        <authorList>
            <person name="Wylensek D."/>
            <person name="Hitch T.C.A."/>
            <person name="Clavel T."/>
        </authorList>
    </citation>
    <scope>NUCLEOTIDE SEQUENCE [LARGE SCALE GENOMIC DNA]</scope>
    <source>
        <strain evidence="1 2">LKV-178-WT-2G</strain>
    </source>
</reference>
<gene>
    <name evidence="1" type="ORF">FYJ50_08575</name>
</gene>
<dbReference type="EMBL" id="VUMM01000021">
    <property type="protein sequence ID" value="MSS02139.1"/>
    <property type="molecule type" value="Genomic_DNA"/>
</dbReference>
<proteinExistence type="predicted"/>
<dbReference type="AlphaFoldDB" id="A0A7X2N471"/>
<sequence length="102" mass="12377">MKKNILRYKVSVIDLDSNEIIFNQNIEYNSKNSESLKEFITRRNEISESLGLSIFEDEVFLTLQERFNYERKKIVFFCTECLLIKQHIMRKISEKLDKCFWI</sequence>
<dbReference type="Proteomes" id="UP000470082">
    <property type="component" value="Unassembled WGS sequence"/>
</dbReference>
<dbReference type="RefSeq" id="WP_154461077.1">
    <property type="nucleotide sequence ID" value="NZ_VUMM01000021.1"/>
</dbReference>
<protein>
    <submittedName>
        <fullName evidence="1">Uncharacterized protein</fullName>
    </submittedName>
</protein>
<evidence type="ECO:0000313" key="2">
    <source>
        <dbReference type="Proteomes" id="UP000470082"/>
    </source>
</evidence>
<evidence type="ECO:0000313" key="1">
    <source>
        <dbReference type="EMBL" id="MSS02139.1"/>
    </source>
</evidence>
<organism evidence="1 2">
    <name type="scientific">Floccifex porci</name>
    <dbReference type="NCBI Taxonomy" id="2606629"/>
    <lineage>
        <taxon>Bacteria</taxon>
        <taxon>Bacillati</taxon>
        <taxon>Bacillota</taxon>
        <taxon>Erysipelotrichia</taxon>
        <taxon>Erysipelotrichales</taxon>
        <taxon>Erysipelotrichaceae</taxon>
        <taxon>Floccifex</taxon>
    </lineage>
</organism>
<name>A0A7X2N471_9FIRM</name>
<accession>A0A7X2N471</accession>
<keyword evidence="2" id="KW-1185">Reference proteome</keyword>
<comment type="caution">
    <text evidence="1">The sequence shown here is derived from an EMBL/GenBank/DDBJ whole genome shotgun (WGS) entry which is preliminary data.</text>
</comment>